<dbReference type="Proteomes" id="UP000535838">
    <property type="component" value="Unassembled WGS sequence"/>
</dbReference>
<organism evidence="2 3">
    <name type="scientific">Cohnella thailandensis</name>
    <dbReference type="NCBI Taxonomy" id="557557"/>
    <lineage>
        <taxon>Bacteria</taxon>
        <taxon>Bacillati</taxon>
        <taxon>Bacillota</taxon>
        <taxon>Bacilli</taxon>
        <taxon>Bacillales</taxon>
        <taxon>Paenibacillaceae</taxon>
        <taxon>Cohnella</taxon>
    </lineage>
</organism>
<evidence type="ECO:0000313" key="3">
    <source>
        <dbReference type="Proteomes" id="UP000535838"/>
    </source>
</evidence>
<keyword evidence="3" id="KW-1185">Reference proteome</keyword>
<gene>
    <name evidence="2" type="ORF">H7B67_09335</name>
</gene>
<feature type="domain" description="Divergent 4Fe-4S mono-cluster" evidence="1">
    <location>
        <begin position="8"/>
        <end position="71"/>
    </location>
</feature>
<dbReference type="RefSeq" id="WP_185119530.1">
    <property type="nucleotide sequence ID" value="NZ_JACJVQ010000006.1"/>
</dbReference>
<name>A0A841SSW4_9BACL</name>
<dbReference type="InterPro" id="IPR010693">
    <property type="entry name" value="Divergent_4Fe-4S_mono-cluster"/>
</dbReference>
<proteinExistence type="predicted"/>
<evidence type="ECO:0000313" key="2">
    <source>
        <dbReference type="EMBL" id="MBB6634312.1"/>
    </source>
</evidence>
<reference evidence="2 3" key="1">
    <citation type="submission" date="2020-08" db="EMBL/GenBank/DDBJ databases">
        <title>Cohnella phylogeny.</title>
        <authorList>
            <person name="Dunlap C."/>
        </authorList>
    </citation>
    <scope>NUCLEOTIDE SEQUENCE [LARGE SCALE GENOMIC DNA]</scope>
    <source>
        <strain evidence="2 3">DSM 25241</strain>
    </source>
</reference>
<dbReference type="Pfam" id="PF06902">
    <property type="entry name" value="Fer4_19"/>
    <property type="match status" value="1"/>
</dbReference>
<protein>
    <submittedName>
        <fullName evidence="2">(4Fe-4S)-binding protein</fullName>
    </submittedName>
</protein>
<sequence length="74" mass="8384">MSADFKRYAGKEIDVLFAAELCAHSGTCVRGLPRVFDVRRRPWVLADAESAERIAELVDRCPSGALRYERKEVE</sequence>
<dbReference type="EMBL" id="JACJVQ010000006">
    <property type="protein sequence ID" value="MBB6634312.1"/>
    <property type="molecule type" value="Genomic_DNA"/>
</dbReference>
<accession>A0A841SSW4</accession>
<dbReference type="Gene3D" id="3.30.70.20">
    <property type="match status" value="1"/>
</dbReference>
<dbReference type="AlphaFoldDB" id="A0A841SSW4"/>
<comment type="caution">
    <text evidence="2">The sequence shown here is derived from an EMBL/GenBank/DDBJ whole genome shotgun (WGS) entry which is preliminary data.</text>
</comment>
<evidence type="ECO:0000259" key="1">
    <source>
        <dbReference type="Pfam" id="PF06902"/>
    </source>
</evidence>